<organism evidence="1 2">
    <name type="scientific">Ancylostoma ceylanicum</name>
    <dbReference type="NCBI Taxonomy" id="53326"/>
    <lineage>
        <taxon>Eukaryota</taxon>
        <taxon>Metazoa</taxon>
        <taxon>Ecdysozoa</taxon>
        <taxon>Nematoda</taxon>
        <taxon>Chromadorea</taxon>
        <taxon>Rhabditida</taxon>
        <taxon>Rhabditina</taxon>
        <taxon>Rhabditomorpha</taxon>
        <taxon>Strongyloidea</taxon>
        <taxon>Ancylostomatidae</taxon>
        <taxon>Ancylostomatinae</taxon>
        <taxon>Ancylostoma</taxon>
    </lineage>
</organism>
<comment type="caution">
    <text evidence="1">The sequence shown here is derived from an EMBL/GenBank/DDBJ whole genome shotgun (WGS) entry which is preliminary data.</text>
</comment>
<name>A0A016SJ49_9BILA</name>
<reference evidence="2" key="1">
    <citation type="journal article" date="2015" name="Nat. Genet.">
        <title>The genome and transcriptome of the zoonotic hookworm Ancylostoma ceylanicum identify infection-specific gene families.</title>
        <authorList>
            <person name="Schwarz E.M."/>
            <person name="Hu Y."/>
            <person name="Antoshechkin I."/>
            <person name="Miller M.M."/>
            <person name="Sternberg P.W."/>
            <person name="Aroian R.V."/>
        </authorList>
    </citation>
    <scope>NUCLEOTIDE SEQUENCE</scope>
    <source>
        <strain evidence="2">HY135</strain>
    </source>
</reference>
<sequence>MSCLKGSLRPPKIPANRLIRSSYVSRAIFVCANDARQKTVFIDNYYVRFATILGDGRRARKAVRILKRPGK</sequence>
<evidence type="ECO:0000313" key="2">
    <source>
        <dbReference type="Proteomes" id="UP000024635"/>
    </source>
</evidence>
<dbReference type="AlphaFoldDB" id="A0A016SJ49"/>
<keyword evidence="2" id="KW-1185">Reference proteome</keyword>
<dbReference type="EMBL" id="JARK01001556">
    <property type="protein sequence ID" value="EYB90412.1"/>
    <property type="molecule type" value="Genomic_DNA"/>
</dbReference>
<dbReference type="Proteomes" id="UP000024635">
    <property type="component" value="Unassembled WGS sequence"/>
</dbReference>
<gene>
    <name evidence="1" type="primary">Acey_s0220.g2504</name>
    <name evidence="1" type="ORF">Y032_0220g2504</name>
</gene>
<evidence type="ECO:0000313" key="1">
    <source>
        <dbReference type="EMBL" id="EYB90412.1"/>
    </source>
</evidence>
<protein>
    <submittedName>
        <fullName evidence="1">Uncharacterized protein</fullName>
    </submittedName>
</protein>
<accession>A0A016SJ49</accession>
<proteinExistence type="predicted"/>